<name>A0AAN6YL59_9PEZI</name>
<evidence type="ECO:0000256" key="1">
    <source>
        <dbReference type="SAM" id="MobiDB-lite"/>
    </source>
</evidence>
<accession>A0AAN6YL59</accession>
<evidence type="ECO:0000313" key="2">
    <source>
        <dbReference type="EMBL" id="KAK4218202.1"/>
    </source>
</evidence>
<feature type="compositionally biased region" description="Acidic residues" evidence="1">
    <location>
        <begin position="333"/>
        <end position="367"/>
    </location>
</feature>
<feature type="region of interest" description="Disordered" evidence="1">
    <location>
        <begin position="1"/>
        <end position="68"/>
    </location>
</feature>
<protein>
    <submittedName>
        <fullName evidence="2">Leo1-like protein-domain-containing protein</fullName>
    </submittedName>
</protein>
<sequence length="417" mass="47095">MSDSEDPIDNVDELEGDLFGDDDADQPLSEVEEVQSDGGLASDRDEDEPRERHSGDEDENVVFNEKKTQEVPLYRHRIPRPQNDKLISMKVPDYINIDPREYKAETWEPSKWDMENAKLENPVPSALFRRDPETGRMQSNTNVYQWDDGSVTIAIGDQHYEVSTKQLAPQGDEPYKEVKDAHYYAAAAHLTTNSLLMIGHFTEQYQLKPNKGIADHALEKLKADIADTQKERQRDILITTIEDPELQKKQAEQAEKEALKAQRRRENAAARAEGTSSRYKGGSLSVGDLEGRRGAGAAGRKRGAPGGAKKKHRRPEYDSDDDLPSGARQNDNYDMEDGFLVDSDEDSEEVVDDDEEEELLDDEDEDEAPKKKRQKTKAKTAAADLDADGEEDLDDDDAPAHSSRRRRHIIDDDDDEE</sequence>
<dbReference type="Proteomes" id="UP001301769">
    <property type="component" value="Unassembled WGS sequence"/>
</dbReference>
<dbReference type="GO" id="GO:0032968">
    <property type="term" value="P:positive regulation of transcription elongation by RNA polymerase II"/>
    <property type="evidence" value="ECO:0007669"/>
    <property type="project" value="TreeGrafter"/>
</dbReference>
<evidence type="ECO:0000313" key="3">
    <source>
        <dbReference type="Proteomes" id="UP001301769"/>
    </source>
</evidence>
<dbReference type="InterPro" id="IPR007149">
    <property type="entry name" value="Leo1"/>
</dbReference>
<feature type="compositionally biased region" description="Acidic residues" evidence="1">
    <location>
        <begin position="1"/>
        <end position="35"/>
    </location>
</feature>
<feature type="compositionally biased region" description="Basic and acidic residues" evidence="1">
    <location>
        <begin position="248"/>
        <end position="268"/>
    </location>
</feature>
<comment type="caution">
    <text evidence="2">The sequence shown here is derived from an EMBL/GenBank/DDBJ whole genome shotgun (WGS) entry which is preliminary data.</text>
</comment>
<gene>
    <name evidence="2" type="ORF">QBC37DRAFT_7737</name>
</gene>
<dbReference type="GO" id="GO:0006368">
    <property type="term" value="P:transcription elongation by RNA polymerase II"/>
    <property type="evidence" value="ECO:0007669"/>
    <property type="project" value="InterPro"/>
</dbReference>
<feature type="compositionally biased region" description="Acidic residues" evidence="1">
    <location>
        <begin position="385"/>
        <end position="397"/>
    </location>
</feature>
<feature type="compositionally biased region" description="Basic residues" evidence="1">
    <location>
        <begin position="299"/>
        <end position="314"/>
    </location>
</feature>
<proteinExistence type="predicted"/>
<dbReference type="PANTHER" id="PTHR23146:SF0">
    <property type="entry name" value="RNA POLYMERASE-ASSOCIATED PROTEIN LEO1"/>
    <property type="match status" value="1"/>
</dbReference>
<keyword evidence="3" id="KW-1185">Reference proteome</keyword>
<dbReference type="PANTHER" id="PTHR23146">
    <property type="entry name" value="LEO1 PROTEIN"/>
    <property type="match status" value="1"/>
</dbReference>
<organism evidence="2 3">
    <name type="scientific">Rhypophila decipiens</name>
    <dbReference type="NCBI Taxonomy" id="261697"/>
    <lineage>
        <taxon>Eukaryota</taxon>
        <taxon>Fungi</taxon>
        <taxon>Dikarya</taxon>
        <taxon>Ascomycota</taxon>
        <taxon>Pezizomycotina</taxon>
        <taxon>Sordariomycetes</taxon>
        <taxon>Sordariomycetidae</taxon>
        <taxon>Sordariales</taxon>
        <taxon>Naviculisporaceae</taxon>
        <taxon>Rhypophila</taxon>
    </lineage>
</organism>
<dbReference type="AlphaFoldDB" id="A0AAN6YL59"/>
<reference evidence="2" key="1">
    <citation type="journal article" date="2023" name="Mol. Phylogenet. Evol.">
        <title>Genome-scale phylogeny and comparative genomics of the fungal order Sordariales.</title>
        <authorList>
            <person name="Hensen N."/>
            <person name="Bonometti L."/>
            <person name="Westerberg I."/>
            <person name="Brannstrom I.O."/>
            <person name="Guillou S."/>
            <person name="Cros-Aarteil S."/>
            <person name="Calhoun S."/>
            <person name="Haridas S."/>
            <person name="Kuo A."/>
            <person name="Mondo S."/>
            <person name="Pangilinan J."/>
            <person name="Riley R."/>
            <person name="LaButti K."/>
            <person name="Andreopoulos B."/>
            <person name="Lipzen A."/>
            <person name="Chen C."/>
            <person name="Yan M."/>
            <person name="Daum C."/>
            <person name="Ng V."/>
            <person name="Clum A."/>
            <person name="Steindorff A."/>
            <person name="Ohm R.A."/>
            <person name="Martin F."/>
            <person name="Silar P."/>
            <person name="Natvig D.O."/>
            <person name="Lalanne C."/>
            <person name="Gautier V."/>
            <person name="Ament-Velasquez S.L."/>
            <person name="Kruys A."/>
            <person name="Hutchinson M.I."/>
            <person name="Powell A.J."/>
            <person name="Barry K."/>
            <person name="Miller A.N."/>
            <person name="Grigoriev I.V."/>
            <person name="Debuchy R."/>
            <person name="Gladieux P."/>
            <person name="Hiltunen Thoren M."/>
            <person name="Johannesson H."/>
        </authorList>
    </citation>
    <scope>NUCLEOTIDE SEQUENCE</scope>
    <source>
        <strain evidence="2">PSN293</strain>
    </source>
</reference>
<reference evidence="2" key="2">
    <citation type="submission" date="2023-05" db="EMBL/GenBank/DDBJ databases">
        <authorList>
            <consortium name="Lawrence Berkeley National Laboratory"/>
            <person name="Steindorff A."/>
            <person name="Hensen N."/>
            <person name="Bonometti L."/>
            <person name="Westerberg I."/>
            <person name="Brannstrom I.O."/>
            <person name="Guillou S."/>
            <person name="Cros-Aarteil S."/>
            <person name="Calhoun S."/>
            <person name="Haridas S."/>
            <person name="Kuo A."/>
            <person name="Mondo S."/>
            <person name="Pangilinan J."/>
            <person name="Riley R."/>
            <person name="Labutti K."/>
            <person name="Andreopoulos B."/>
            <person name="Lipzen A."/>
            <person name="Chen C."/>
            <person name="Yanf M."/>
            <person name="Daum C."/>
            <person name="Ng V."/>
            <person name="Clum A."/>
            <person name="Ohm R."/>
            <person name="Martin F."/>
            <person name="Silar P."/>
            <person name="Natvig D."/>
            <person name="Lalanne C."/>
            <person name="Gautier V."/>
            <person name="Ament-Velasquez S.L."/>
            <person name="Kruys A."/>
            <person name="Hutchinson M.I."/>
            <person name="Powell A.J."/>
            <person name="Barry K."/>
            <person name="Miller A.N."/>
            <person name="Grigoriev I.V."/>
            <person name="Debuchy R."/>
            <person name="Gladieux P."/>
            <person name="Thoren M.H."/>
            <person name="Johannesson H."/>
        </authorList>
    </citation>
    <scope>NUCLEOTIDE SEQUENCE</scope>
    <source>
        <strain evidence="2">PSN293</strain>
    </source>
</reference>
<dbReference type="GO" id="GO:0016593">
    <property type="term" value="C:Cdc73/Paf1 complex"/>
    <property type="evidence" value="ECO:0007669"/>
    <property type="project" value="InterPro"/>
</dbReference>
<dbReference type="GO" id="GO:1990269">
    <property type="term" value="F:RNA polymerase II C-terminal domain phosphoserine binding"/>
    <property type="evidence" value="ECO:0007669"/>
    <property type="project" value="TreeGrafter"/>
</dbReference>
<feature type="region of interest" description="Disordered" evidence="1">
    <location>
        <begin position="248"/>
        <end position="417"/>
    </location>
</feature>
<dbReference type="Pfam" id="PF04004">
    <property type="entry name" value="Leo1"/>
    <property type="match status" value="1"/>
</dbReference>
<dbReference type="EMBL" id="MU858054">
    <property type="protein sequence ID" value="KAK4218202.1"/>
    <property type="molecule type" value="Genomic_DNA"/>
</dbReference>